<dbReference type="InterPro" id="IPR057394">
    <property type="entry name" value="PIGBOS1"/>
</dbReference>
<comment type="caution">
    <text evidence="1">The sequence shown here is derived from an EMBL/GenBank/DDBJ whole genome shotgun (WGS) entry which is preliminary data.</text>
</comment>
<proteinExistence type="predicted"/>
<gene>
    <name evidence="1" type="ORF">E2C01_009380</name>
</gene>
<reference evidence="1 2" key="1">
    <citation type="submission" date="2019-05" db="EMBL/GenBank/DDBJ databases">
        <title>Another draft genome of Portunus trituberculatus and its Hox gene families provides insights of decapod evolution.</title>
        <authorList>
            <person name="Jeong J.-H."/>
            <person name="Song I."/>
            <person name="Kim S."/>
            <person name="Choi T."/>
            <person name="Kim D."/>
            <person name="Ryu S."/>
            <person name="Kim W."/>
        </authorList>
    </citation>
    <scope>NUCLEOTIDE SEQUENCE [LARGE SCALE GENOMIC DNA]</scope>
    <source>
        <tissue evidence="1">Muscle</tissue>
    </source>
</reference>
<dbReference type="Proteomes" id="UP000324222">
    <property type="component" value="Unassembled WGS sequence"/>
</dbReference>
<name>A0A5B7D4W6_PORTR</name>
<evidence type="ECO:0000313" key="1">
    <source>
        <dbReference type="EMBL" id="MPC16551.1"/>
    </source>
</evidence>
<dbReference type="EMBL" id="VSRR010000515">
    <property type="protein sequence ID" value="MPC16551.1"/>
    <property type="molecule type" value="Genomic_DNA"/>
</dbReference>
<protein>
    <submittedName>
        <fullName evidence="1">Uncharacterized protein</fullName>
    </submittedName>
</protein>
<organism evidence="1 2">
    <name type="scientific">Portunus trituberculatus</name>
    <name type="common">Swimming crab</name>
    <name type="synonym">Neptunus trituberculatus</name>
    <dbReference type="NCBI Taxonomy" id="210409"/>
    <lineage>
        <taxon>Eukaryota</taxon>
        <taxon>Metazoa</taxon>
        <taxon>Ecdysozoa</taxon>
        <taxon>Arthropoda</taxon>
        <taxon>Crustacea</taxon>
        <taxon>Multicrustacea</taxon>
        <taxon>Malacostraca</taxon>
        <taxon>Eumalacostraca</taxon>
        <taxon>Eucarida</taxon>
        <taxon>Decapoda</taxon>
        <taxon>Pleocyemata</taxon>
        <taxon>Brachyura</taxon>
        <taxon>Eubrachyura</taxon>
        <taxon>Portunoidea</taxon>
        <taxon>Portunidae</taxon>
        <taxon>Portuninae</taxon>
        <taxon>Portunus</taxon>
    </lineage>
</organism>
<dbReference type="AlphaFoldDB" id="A0A5B7D4W6"/>
<evidence type="ECO:0000313" key="2">
    <source>
        <dbReference type="Proteomes" id="UP000324222"/>
    </source>
</evidence>
<accession>A0A5B7D4W6</accession>
<dbReference type="Pfam" id="PF23670">
    <property type="entry name" value="PIGBOS1"/>
    <property type="match status" value="1"/>
</dbReference>
<keyword evidence="2" id="KW-1185">Reference proteome</keyword>
<sequence length="106" mass="11277">MIRRPRGRDHNTCATLVADLCGVTGVRLDGAATSLLSCHTGWVCRSVTPPPAQCRVTLGVCDAGVTIPQLAIISCVGILGGIYIWKPLLIRYKTEQHVAATPAQPK</sequence>